<gene>
    <name evidence="2" type="ORF">DN069_01580</name>
</gene>
<protein>
    <submittedName>
        <fullName evidence="2">GNAT family N-acetyltransferase</fullName>
    </submittedName>
</protein>
<dbReference type="InterPro" id="IPR016181">
    <property type="entry name" value="Acyl_CoA_acyltransferase"/>
</dbReference>
<comment type="caution">
    <text evidence="2">The sequence shown here is derived from an EMBL/GenBank/DDBJ whole genome shotgun (WGS) entry which is preliminary data.</text>
</comment>
<dbReference type="Gene3D" id="3.40.630.30">
    <property type="match status" value="1"/>
</dbReference>
<sequence length="271" mass="28995">MSASDDPNSPDSRDAVARVGETRWLALDGGREAGRGDACRRPDGRMFVSVDAWESPVFDRLAAAIVADLPAPLHAVVDADDPDTVAAWQRAGLVIGRREREYVVPTDPRVTGLDAVRAPEGVTIVPLGQAREAPLRALDRAIRAEVEAGVGWRTMPAEVLPRPEGVTVVDPAKYAVADADGRYVGLVRVAPVTRRPRIGLIAVLAEQQRRGIARALLAEVLGSLHDAGTETVWAEADESNIAARTLMERVNARCSGGILEMVSATEKSQCD</sequence>
<dbReference type="Proteomes" id="UP000248889">
    <property type="component" value="Unassembled WGS sequence"/>
</dbReference>
<evidence type="ECO:0000313" key="3">
    <source>
        <dbReference type="Proteomes" id="UP000248889"/>
    </source>
</evidence>
<dbReference type="EMBL" id="QKYN01000008">
    <property type="protein sequence ID" value="RAG87253.1"/>
    <property type="molecule type" value="Genomic_DNA"/>
</dbReference>
<keyword evidence="2" id="KW-0808">Transferase</keyword>
<dbReference type="PROSITE" id="PS51186">
    <property type="entry name" value="GNAT"/>
    <property type="match status" value="1"/>
</dbReference>
<accession>A0A2X0IUF5</accession>
<dbReference type="AlphaFoldDB" id="A0A2X0IUF5"/>
<reference evidence="2 3" key="1">
    <citation type="submission" date="2018-06" db="EMBL/GenBank/DDBJ databases">
        <title>Streptacidiphilus pinicola sp. nov., isolated from pine grove soil.</title>
        <authorList>
            <person name="Roh S.G."/>
            <person name="Park S."/>
            <person name="Kim M.-K."/>
            <person name="Yun B.-R."/>
            <person name="Park J."/>
            <person name="Kim M.J."/>
            <person name="Kim Y.S."/>
            <person name="Kim S.B."/>
        </authorList>
    </citation>
    <scope>NUCLEOTIDE SEQUENCE [LARGE SCALE GENOMIC DNA]</scope>
    <source>
        <strain evidence="2 3">MMS16-CNU450</strain>
    </source>
</reference>
<organism evidence="2 3">
    <name type="scientific">Streptacidiphilus pinicola</name>
    <dbReference type="NCBI Taxonomy" id="2219663"/>
    <lineage>
        <taxon>Bacteria</taxon>
        <taxon>Bacillati</taxon>
        <taxon>Actinomycetota</taxon>
        <taxon>Actinomycetes</taxon>
        <taxon>Kitasatosporales</taxon>
        <taxon>Streptomycetaceae</taxon>
        <taxon>Streptacidiphilus</taxon>
    </lineage>
</organism>
<keyword evidence="3" id="KW-1185">Reference proteome</keyword>
<dbReference type="GO" id="GO:0016747">
    <property type="term" value="F:acyltransferase activity, transferring groups other than amino-acyl groups"/>
    <property type="evidence" value="ECO:0007669"/>
    <property type="project" value="InterPro"/>
</dbReference>
<evidence type="ECO:0000313" key="2">
    <source>
        <dbReference type="EMBL" id="RAG87253.1"/>
    </source>
</evidence>
<proteinExistence type="predicted"/>
<dbReference type="InterPro" id="IPR000182">
    <property type="entry name" value="GNAT_dom"/>
</dbReference>
<dbReference type="CDD" id="cd04301">
    <property type="entry name" value="NAT_SF"/>
    <property type="match status" value="1"/>
</dbReference>
<feature type="domain" description="N-acetyltransferase" evidence="1">
    <location>
        <begin position="122"/>
        <end position="266"/>
    </location>
</feature>
<name>A0A2X0IUF5_9ACTN</name>
<dbReference type="OrthoDB" id="3814885at2"/>
<dbReference type="SUPFAM" id="SSF55729">
    <property type="entry name" value="Acyl-CoA N-acyltransferases (Nat)"/>
    <property type="match status" value="1"/>
</dbReference>
<dbReference type="Pfam" id="PF00583">
    <property type="entry name" value="Acetyltransf_1"/>
    <property type="match status" value="1"/>
</dbReference>
<dbReference type="RefSeq" id="WP_111498866.1">
    <property type="nucleotide sequence ID" value="NZ_QKYN01000008.1"/>
</dbReference>
<evidence type="ECO:0000259" key="1">
    <source>
        <dbReference type="PROSITE" id="PS51186"/>
    </source>
</evidence>